<gene>
    <name evidence="3" type="ordered locus">Caul_2350</name>
</gene>
<dbReference type="Pfam" id="PF14534">
    <property type="entry name" value="DUF4440"/>
    <property type="match status" value="1"/>
</dbReference>
<dbReference type="SUPFAM" id="SSF54427">
    <property type="entry name" value="NTF2-like"/>
    <property type="match status" value="1"/>
</dbReference>
<dbReference type="OrthoDB" id="6196903at2"/>
<name>B0SV08_CAUSK</name>
<sequence length="163" mass="17007" precursor="true">MTRSISLLAAVVLVAASAAQAHEPAKTPAPSGQVSPSARAARQAVEGFHAALAAGETQKALDYLAPDVLIVEEGGAERSRAEYASHHLSADAAFTRAVPSMPLSSTGDAIGDLAYIVTESRMTGTYNGKPVDRLSAESMVLRNGPAGWKIVHIHWSSHAVKPK</sequence>
<feature type="domain" description="DUF4440" evidence="2">
    <location>
        <begin position="43"/>
        <end position="150"/>
    </location>
</feature>
<dbReference type="KEGG" id="cak:Caul_2350"/>
<keyword evidence="1" id="KW-0732">Signal</keyword>
<dbReference type="EMBL" id="CP000927">
    <property type="protein sequence ID" value="ABZ71477.1"/>
    <property type="molecule type" value="Genomic_DNA"/>
</dbReference>
<dbReference type="InterPro" id="IPR027843">
    <property type="entry name" value="DUF4440"/>
</dbReference>
<proteinExistence type="predicted"/>
<evidence type="ECO:0000313" key="3">
    <source>
        <dbReference type="EMBL" id="ABZ71477.1"/>
    </source>
</evidence>
<feature type="signal peptide" evidence="1">
    <location>
        <begin position="1"/>
        <end position="21"/>
    </location>
</feature>
<evidence type="ECO:0000259" key="2">
    <source>
        <dbReference type="Pfam" id="PF14534"/>
    </source>
</evidence>
<dbReference type="AlphaFoldDB" id="B0SV08"/>
<organism evidence="3">
    <name type="scientific">Caulobacter sp. (strain K31)</name>
    <dbReference type="NCBI Taxonomy" id="366602"/>
    <lineage>
        <taxon>Bacteria</taxon>
        <taxon>Pseudomonadati</taxon>
        <taxon>Pseudomonadota</taxon>
        <taxon>Alphaproteobacteria</taxon>
        <taxon>Caulobacterales</taxon>
        <taxon>Caulobacteraceae</taxon>
        <taxon>Caulobacter</taxon>
    </lineage>
</organism>
<dbReference type="Gene3D" id="3.10.450.50">
    <property type="match status" value="1"/>
</dbReference>
<dbReference type="STRING" id="366602.Caul_2350"/>
<reference evidence="3" key="1">
    <citation type="submission" date="2008-01" db="EMBL/GenBank/DDBJ databases">
        <title>Complete sequence of chromosome of Caulobacter sp. K31.</title>
        <authorList>
            <consortium name="US DOE Joint Genome Institute"/>
            <person name="Copeland A."/>
            <person name="Lucas S."/>
            <person name="Lapidus A."/>
            <person name="Barry K."/>
            <person name="Glavina del Rio T."/>
            <person name="Dalin E."/>
            <person name="Tice H."/>
            <person name="Pitluck S."/>
            <person name="Bruce D."/>
            <person name="Goodwin L."/>
            <person name="Thompson L.S."/>
            <person name="Brettin T."/>
            <person name="Detter J.C."/>
            <person name="Han C."/>
            <person name="Schmutz J."/>
            <person name="Larimer F."/>
            <person name="Land M."/>
            <person name="Hauser L."/>
            <person name="Kyrpides N."/>
            <person name="Kim E."/>
            <person name="Stephens C."/>
            <person name="Richardson P."/>
        </authorList>
    </citation>
    <scope>NUCLEOTIDE SEQUENCE [LARGE SCALE GENOMIC DNA]</scope>
    <source>
        <strain evidence="3">K31</strain>
    </source>
</reference>
<feature type="chain" id="PRO_5002752817" description="DUF4440 domain-containing protein" evidence="1">
    <location>
        <begin position="22"/>
        <end position="163"/>
    </location>
</feature>
<evidence type="ECO:0000256" key="1">
    <source>
        <dbReference type="SAM" id="SignalP"/>
    </source>
</evidence>
<dbReference type="HOGENOM" id="CLU_1633955_0_0_5"/>
<accession>B0SV08</accession>
<protein>
    <recommendedName>
        <fullName evidence="2">DUF4440 domain-containing protein</fullName>
    </recommendedName>
</protein>
<dbReference type="eggNOG" id="COG4319">
    <property type="taxonomic scope" value="Bacteria"/>
</dbReference>
<dbReference type="InterPro" id="IPR032710">
    <property type="entry name" value="NTF2-like_dom_sf"/>
</dbReference>